<sequence length="248" mass="26809">MDWSSIGGLALALGGIFLGQVLEGGHLSSLLQPTAFLIVFAGTVGAVLLQTKLDNFVRGVKLLGSVFSPPVHDFRKLIDNISFWSTISRREGLLHLEEHMNDTDDPFIKKGLRLLIDGITPAKLLEILEIDISTYETRQRQALKIWEAAGGYSPTIGILGAVLGLIHVMENLADPARLGGGIAVAFVATIYGVGLANLFFLPVGNKLKELLAAEVLKREMVADSLFGIASGDNPRVIQERAESYFENA</sequence>
<comment type="caution">
    <text evidence="11">The sequence shown here is derived from an EMBL/GenBank/DDBJ whole genome shotgun (WGS) entry which is preliminary data.</text>
</comment>
<keyword evidence="4" id="KW-0283">Flagellar rotation</keyword>
<dbReference type="Pfam" id="PF20560">
    <property type="entry name" value="MotA_N"/>
    <property type="match status" value="1"/>
</dbReference>
<keyword evidence="11" id="KW-0969">Cilium</keyword>
<evidence type="ECO:0000256" key="3">
    <source>
        <dbReference type="ARBA" id="ARBA00022692"/>
    </source>
</evidence>
<name>A0ABW8Z513_9BURK</name>
<dbReference type="Pfam" id="PF01618">
    <property type="entry name" value="MotA_ExbB"/>
    <property type="match status" value="1"/>
</dbReference>
<comment type="similarity">
    <text evidence="7">Belongs to the exbB/tolQ family.</text>
</comment>
<evidence type="ECO:0000256" key="5">
    <source>
        <dbReference type="ARBA" id="ARBA00022989"/>
    </source>
</evidence>
<keyword evidence="3 8" id="KW-0812">Transmembrane</keyword>
<keyword evidence="7" id="KW-0813">Transport</keyword>
<accession>A0ABW8Z513</accession>
<evidence type="ECO:0000256" key="6">
    <source>
        <dbReference type="ARBA" id="ARBA00023136"/>
    </source>
</evidence>
<protein>
    <submittedName>
        <fullName evidence="11">Flagellar motor protein</fullName>
    </submittedName>
</protein>
<dbReference type="InterPro" id="IPR046786">
    <property type="entry name" value="MotA_N"/>
</dbReference>
<organism evidence="11 12">
    <name type="scientific">Herbaspirillum rhizosphaerae</name>
    <dbReference type="NCBI Taxonomy" id="346179"/>
    <lineage>
        <taxon>Bacteria</taxon>
        <taxon>Pseudomonadati</taxon>
        <taxon>Pseudomonadota</taxon>
        <taxon>Betaproteobacteria</taxon>
        <taxon>Burkholderiales</taxon>
        <taxon>Oxalobacteraceae</taxon>
        <taxon>Herbaspirillum</taxon>
    </lineage>
</organism>
<dbReference type="PANTHER" id="PTHR30433">
    <property type="entry name" value="CHEMOTAXIS PROTEIN MOTA"/>
    <property type="match status" value="1"/>
</dbReference>
<reference evidence="11 12" key="1">
    <citation type="journal article" date="2024" name="Chem. Sci.">
        <title>Discovery of megapolipeptins by genome mining of a Burkholderiales bacteria collection.</title>
        <authorList>
            <person name="Paulo B.S."/>
            <person name="Recchia M.J.J."/>
            <person name="Lee S."/>
            <person name="Fergusson C.H."/>
            <person name="Romanowski S.B."/>
            <person name="Hernandez A."/>
            <person name="Krull N."/>
            <person name="Liu D.Y."/>
            <person name="Cavanagh H."/>
            <person name="Bos A."/>
            <person name="Gray C.A."/>
            <person name="Murphy B.T."/>
            <person name="Linington R.G."/>
            <person name="Eustaquio A.S."/>
        </authorList>
    </citation>
    <scope>NUCLEOTIDE SEQUENCE [LARGE SCALE GENOMIC DNA]</scope>
    <source>
        <strain evidence="11 12">RL21-008-BIB-B</strain>
    </source>
</reference>
<keyword evidence="6 8" id="KW-0472">Membrane</keyword>
<dbReference type="Proteomes" id="UP001629214">
    <property type="component" value="Unassembled WGS sequence"/>
</dbReference>
<feature type="domain" description="Motility protein A N-terminal" evidence="10">
    <location>
        <begin position="7"/>
        <end position="84"/>
    </location>
</feature>
<keyword evidence="2" id="KW-1003">Cell membrane</keyword>
<dbReference type="EMBL" id="JAQQFR010000002">
    <property type="protein sequence ID" value="MFL9877428.1"/>
    <property type="molecule type" value="Genomic_DNA"/>
</dbReference>
<comment type="subcellular location">
    <subcellularLocation>
        <location evidence="1">Cell membrane</location>
        <topology evidence="1">Multi-pass membrane protein</topology>
    </subcellularLocation>
    <subcellularLocation>
        <location evidence="7">Membrane</location>
        <topology evidence="7">Multi-pass membrane protein</topology>
    </subcellularLocation>
</comment>
<keyword evidence="11" id="KW-0282">Flagellum</keyword>
<keyword evidence="11" id="KW-0966">Cell projection</keyword>
<feature type="domain" description="MotA/TolQ/ExbB proton channel" evidence="9">
    <location>
        <begin position="101"/>
        <end position="220"/>
    </location>
</feature>
<proteinExistence type="inferred from homology"/>
<gene>
    <name evidence="11" type="ORF">PQR63_03490</name>
</gene>
<evidence type="ECO:0000256" key="4">
    <source>
        <dbReference type="ARBA" id="ARBA00022779"/>
    </source>
</evidence>
<dbReference type="PANTHER" id="PTHR30433:SF3">
    <property type="entry name" value="MOTILITY PROTEIN A"/>
    <property type="match status" value="1"/>
</dbReference>
<evidence type="ECO:0000259" key="9">
    <source>
        <dbReference type="Pfam" id="PF01618"/>
    </source>
</evidence>
<feature type="transmembrane region" description="Helical" evidence="8">
    <location>
        <begin position="29"/>
        <end position="49"/>
    </location>
</feature>
<dbReference type="InterPro" id="IPR002898">
    <property type="entry name" value="MotA_ExbB_proton_chnl"/>
</dbReference>
<dbReference type="InterPro" id="IPR047055">
    <property type="entry name" value="MotA-like"/>
</dbReference>
<keyword evidence="5 8" id="KW-1133">Transmembrane helix</keyword>
<evidence type="ECO:0000259" key="10">
    <source>
        <dbReference type="Pfam" id="PF20560"/>
    </source>
</evidence>
<dbReference type="NCBIfam" id="NF006583">
    <property type="entry name" value="PRK09109.1"/>
    <property type="match status" value="1"/>
</dbReference>
<evidence type="ECO:0000313" key="11">
    <source>
        <dbReference type="EMBL" id="MFL9877428.1"/>
    </source>
</evidence>
<evidence type="ECO:0000256" key="2">
    <source>
        <dbReference type="ARBA" id="ARBA00022475"/>
    </source>
</evidence>
<evidence type="ECO:0000313" key="12">
    <source>
        <dbReference type="Proteomes" id="UP001629214"/>
    </source>
</evidence>
<feature type="transmembrane region" description="Helical" evidence="8">
    <location>
        <begin position="145"/>
        <end position="166"/>
    </location>
</feature>
<evidence type="ECO:0000256" key="7">
    <source>
        <dbReference type="RuleBase" id="RU004057"/>
    </source>
</evidence>
<feature type="transmembrane region" description="Helical" evidence="8">
    <location>
        <begin position="178"/>
        <end position="201"/>
    </location>
</feature>
<evidence type="ECO:0000256" key="1">
    <source>
        <dbReference type="ARBA" id="ARBA00004651"/>
    </source>
</evidence>
<evidence type="ECO:0000256" key="8">
    <source>
        <dbReference type="SAM" id="Phobius"/>
    </source>
</evidence>
<keyword evidence="12" id="KW-1185">Reference proteome</keyword>
<keyword evidence="7" id="KW-0653">Protein transport</keyword>
<dbReference type="RefSeq" id="WP_408165678.1">
    <property type="nucleotide sequence ID" value="NZ_JAQQFR010000002.1"/>
</dbReference>